<feature type="domain" description="RCK C-terminal" evidence="12">
    <location>
        <begin position="574"/>
        <end position="657"/>
    </location>
</feature>
<dbReference type="InterPro" id="IPR036721">
    <property type="entry name" value="RCK_C_sf"/>
</dbReference>
<keyword evidence="3" id="KW-0050">Antiport</keyword>
<evidence type="ECO:0000313" key="13">
    <source>
        <dbReference type="EMBL" id="VAW84973.1"/>
    </source>
</evidence>
<comment type="subcellular location">
    <subcellularLocation>
        <location evidence="1">Endomembrane system</location>
        <topology evidence="1">Multi-pass membrane protein</topology>
    </subcellularLocation>
</comment>
<dbReference type="FunFam" id="3.40.50.720:FF:000036">
    <property type="entry name" value="Glutathione-regulated potassium-efflux system protein KefB"/>
    <property type="match status" value="1"/>
</dbReference>
<dbReference type="PANTHER" id="PTHR46157:SF4">
    <property type="entry name" value="K(+) EFFLUX ANTIPORTER 3, CHLOROPLASTIC"/>
    <property type="match status" value="1"/>
</dbReference>
<evidence type="ECO:0000259" key="11">
    <source>
        <dbReference type="PROSITE" id="PS51201"/>
    </source>
</evidence>
<dbReference type="Pfam" id="PF00999">
    <property type="entry name" value="Na_H_Exchanger"/>
    <property type="match status" value="1"/>
</dbReference>
<protein>
    <submittedName>
        <fullName evidence="13">Inner membrane protein, KefB/KefC family</fullName>
    </submittedName>
</protein>
<feature type="transmembrane region" description="Helical" evidence="10">
    <location>
        <begin position="331"/>
        <end position="353"/>
    </location>
</feature>
<dbReference type="GO" id="GO:0008324">
    <property type="term" value="F:monoatomic cation transmembrane transporter activity"/>
    <property type="evidence" value="ECO:0007669"/>
    <property type="project" value="InterPro"/>
</dbReference>
<dbReference type="InterPro" id="IPR006037">
    <property type="entry name" value="RCK_C"/>
</dbReference>
<feature type="transmembrane region" description="Helical" evidence="10">
    <location>
        <begin position="115"/>
        <end position="136"/>
    </location>
</feature>
<dbReference type="GO" id="GO:1902600">
    <property type="term" value="P:proton transmembrane transport"/>
    <property type="evidence" value="ECO:0007669"/>
    <property type="project" value="InterPro"/>
</dbReference>
<feature type="transmembrane region" description="Helical" evidence="10">
    <location>
        <begin position="238"/>
        <end position="256"/>
    </location>
</feature>
<evidence type="ECO:0000256" key="3">
    <source>
        <dbReference type="ARBA" id="ARBA00022449"/>
    </source>
</evidence>
<dbReference type="InterPro" id="IPR036291">
    <property type="entry name" value="NAD(P)-bd_dom_sf"/>
</dbReference>
<evidence type="ECO:0000256" key="1">
    <source>
        <dbReference type="ARBA" id="ARBA00004127"/>
    </source>
</evidence>
<dbReference type="SUPFAM" id="SSF51735">
    <property type="entry name" value="NAD(P)-binding Rossmann-fold domains"/>
    <property type="match status" value="1"/>
</dbReference>
<evidence type="ECO:0000256" key="8">
    <source>
        <dbReference type="ARBA" id="ARBA00023065"/>
    </source>
</evidence>
<evidence type="ECO:0000256" key="10">
    <source>
        <dbReference type="SAM" id="Phobius"/>
    </source>
</evidence>
<feature type="transmembrane region" description="Helical" evidence="10">
    <location>
        <begin position="86"/>
        <end position="109"/>
    </location>
</feature>
<name>A0A3B0Z9V3_9ZZZZ</name>
<organism evidence="13">
    <name type="scientific">hydrothermal vent metagenome</name>
    <dbReference type="NCBI Taxonomy" id="652676"/>
    <lineage>
        <taxon>unclassified sequences</taxon>
        <taxon>metagenomes</taxon>
        <taxon>ecological metagenomes</taxon>
    </lineage>
</organism>
<gene>
    <name evidence="13" type="ORF">MNBD_GAMMA16-347</name>
</gene>
<accession>A0A3B0Z9V3</accession>
<feature type="domain" description="RCK N-terminal" evidence="11">
    <location>
        <begin position="410"/>
        <end position="527"/>
    </location>
</feature>
<evidence type="ECO:0000256" key="6">
    <source>
        <dbReference type="ARBA" id="ARBA00022958"/>
    </source>
</evidence>
<dbReference type="InterPro" id="IPR038770">
    <property type="entry name" value="Na+/solute_symporter_sf"/>
</dbReference>
<dbReference type="PROSITE" id="PS51202">
    <property type="entry name" value="RCK_C"/>
    <property type="match status" value="1"/>
</dbReference>
<feature type="transmembrane region" description="Helical" evidence="10">
    <location>
        <begin position="268"/>
        <end position="287"/>
    </location>
</feature>
<keyword evidence="2" id="KW-0813">Transport</keyword>
<dbReference type="GO" id="GO:0015297">
    <property type="term" value="F:antiporter activity"/>
    <property type="evidence" value="ECO:0007669"/>
    <property type="project" value="UniProtKB-KW"/>
</dbReference>
<evidence type="ECO:0000256" key="5">
    <source>
        <dbReference type="ARBA" id="ARBA00022692"/>
    </source>
</evidence>
<dbReference type="InterPro" id="IPR006153">
    <property type="entry name" value="Cation/H_exchanger_TM"/>
</dbReference>
<evidence type="ECO:0000259" key="12">
    <source>
        <dbReference type="PROSITE" id="PS51202"/>
    </source>
</evidence>
<dbReference type="Pfam" id="PF02254">
    <property type="entry name" value="TrkA_N"/>
    <property type="match status" value="1"/>
</dbReference>
<dbReference type="EMBL" id="UOFO01000056">
    <property type="protein sequence ID" value="VAW84973.1"/>
    <property type="molecule type" value="Genomic_DNA"/>
</dbReference>
<dbReference type="InterPro" id="IPR003148">
    <property type="entry name" value="RCK_N"/>
</dbReference>
<feature type="transmembrane region" description="Helical" evidence="10">
    <location>
        <begin position="181"/>
        <end position="204"/>
    </location>
</feature>
<sequence>MDYSYLNDILILFATAVAVVVLFLRLNLPPILGYLLVGALVGPYGLGWISDTELTRAFAEFGVVFLLFTIGLEFSLPKLARMKGAVLGLGAGQVLITTIITAVIALHFFDFSLTGALVLGGVVAMSSTALVIRQLTEQVELHSRHGRNVVGILLFQDMAVIPFLILAAMPAHSTGDMPVMTIILALVKGVVVLGLILAIGHWVLRPLFRVIARYHSHELFTLTALMIAMGAAGLTHEIGLSLALGGFLAGMMLGETEFRHQIEAEIRPFRDVLLALFFITIGMLLNVQLLPTIWPWVLSLLAALIIGKLLIVAGLCRIGGWDSAVSLRSSWVLAHGGEFGFAILALALTNQVFPGNMGQTILATILISMALAPLMIRSNQSLTSMLLPAVLRQSKQSMETQVANTAEGLKHHVIICGYGRVGQNVAHMLEFEFIKYVALDLDPVLVQNAMNAKEPVVYGDSANIDLLNAAGLSRAAALVISLNDIDTTIKILHKVRALNSEIPILVRAADDTKLKVLQDAGATEVVPETLEASLMLSSHLLVTLNVPPMMVFARIRQIRRDRYALLRQLFAGEEDTIIAESGGKQLHAVELTAEAWPVQRTIADLDLEQKGITLTAIHRQKERLTNPEINTLLLAGDTLVLFGAPAALEEAETELLQKKHTAS</sequence>
<feature type="transmembrane region" description="Helical" evidence="10">
    <location>
        <begin position="359"/>
        <end position="376"/>
    </location>
</feature>
<dbReference type="Gene3D" id="3.40.50.720">
    <property type="entry name" value="NAD(P)-binding Rossmann-like Domain"/>
    <property type="match status" value="1"/>
</dbReference>
<feature type="transmembrane region" description="Helical" evidence="10">
    <location>
        <begin position="31"/>
        <end position="49"/>
    </location>
</feature>
<dbReference type="SUPFAM" id="SSF116726">
    <property type="entry name" value="TrkA C-terminal domain-like"/>
    <property type="match status" value="1"/>
</dbReference>
<dbReference type="Gene3D" id="1.20.1530.20">
    <property type="match status" value="1"/>
</dbReference>
<evidence type="ECO:0000256" key="9">
    <source>
        <dbReference type="ARBA" id="ARBA00023136"/>
    </source>
</evidence>
<keyword evidence="4" id="KW-0633">Potassium transport</keyword>
<evidence type="ECO:0000256" key="2">
    <source>
        <dbReference type="ARBA" id="ARBA00022448"/>
    </source>
</evidence>
<feature type="transmembrane region" description="Helical" evidence="10">
    <location>
        <begin position="293"/>
        <end position="319"/>
    </location>
</feature>
<feature type="transmembrane region" description="Helical" evidence="10">
    <location>
        <begin position="6"/>
        <end position="24"/>
    </location>
</feature>
<keyword evidence="7 10" id="KW-1133">Transmembrane helix</keyword>
<dbReference type="PANTHER" id="PTHR46157">
    <property type="entry name" value="K(+) EFFLUX ANTIPORTER 3, CHLOROPLASTIC"/>
    <property type="match status" value="1"/>
</dbReference>
<feature type="transmembrane region" description="Helical" evidence="10">
    <location>
        <begin position="55"/>
        <end position="74"/>
    </location>
</feature>
<keyword evidence="6" id="KW-0630">Potassium</keyword>
<dbReference type="AlphaFoldDB" id="A0A3B0Z9V3"/>
<dbReference type="GO" id="GO:0012505">
    <property type="term" value="C:endomembrane system"/>
    <property type="evidence" value="ECO:0007669"/>
    <property type="project" value="UniProtKB-SubCell"/>
</dbReference>
<dbReference type="GO" id="GO:0006813">
    <property type="term" value="P:potassium ion transport"/>
    <property type="evidence" value="ECO:0007669"/>
    <property type="project" value="UniProtKB-KW"/>
</dbReference>
<evidence type="ECO:0000256" key="7">
    <source>
        <dbReference type="ARBA" id="ARBA00022989"/>
    </source>
</evidence>
<keyword evidence="9 10" id="KW-0472">Membrane</keyword>
<dbReference type="PROSITE" id="PS51201">
    <property type="entry name" value="RCK_N"/>
    <property type="match status" value="1"/>
</dbReference>
<keyword evidence="8" id="KW-0406">Ion transport</keyword>
<dbReference type="Pfam" id="PF02080">
    <property type="entry name" value="TrkA_C"/>
    <property type="match status" value="1"/>
</dbReference>
<dbReference type="GO" id="GO:0005886">
    <property type="term" value="C:plasma membrane"/>
    <property type="evidence" value="ECO:0007669"/>
    <property type="project" value="TreeGrafter"/>
</dbReference>
<feature type="transmembrane region" description="Helical" evidence="10">
    <location>
        <begin position="148"/>
        <end position="169"/>
    </location>
</feature>
<evidence type="ECO:0000256" key="4">
    <source>
        <dbReference type="ARBA" id="ARBA00022538"/>
    </source>
</evidence>
<dbReference type="Gene3D" id="3.30.70.1450">
    <property type="entry name" value="Regulator of K+ conductance, C-terminal domain"/>
    <property type="match status" value="1"/>
</dbReference>
<proteinExistence type="predicted"/>
<keyword evidence="5 10" id="KW-0812">Transmembrane</keyword>
<reference evidence="13" key="1">
    <citation type="submission" date="2018-06" db="EMBL/GenBank/DDBJ databases">
        <authorList>
            <person name="Zhirakovskaya E."/>
        </authorList>
    </citation>
    <scope>NUCLEOTIDE SEQUENCE</scope>
</reference>